<dbReference type="EMBL" id="BGZK01000421">
    <property type="protein sequence ID" value="GBP42665.1"/>
    <property type="molecule type" value="Genomic_DNA"/>
</dbReference>
<evidence type="ECO:0000313" key="2">
    <source>
        <dbReference type="Proteomes" id="UP000299102"/>
    </source>
</evidence>
<comment type="caution">
    <text evidence="1">The sequence shown here is derived from an EMBL/GenBank/DDBJ whole genome shotgun (WGS) entry which is preliminary data.</text>
</comment>
<sequence length="117" mass="13185">MPSGKHSIHLQAFHGNYWQRRLKSPANNIKPPKMLLFRRRSFSVKLSASKCAVRPPSRRVAAIPDDANAKAMSHLDRIVAKIKMTNVFPVPPATAHYFERIPAMYQHCIAALDLILG</sequence>
<reference evidence="1 2" key="1">
    <citation type="journal article" date="2019" name="Commun. Biol.">
        <title>The bagworm genome reveals a unique fibroin gene that provides high tensile strength.</title>
        <authorList>
            <person name="Kono N."/>
            <person name="Nakamura H."/>
            <person name="Ohtoshi R."/>
            <person name="Tomita M."/>
            <person name="Numata K."/>
            <person name="Arakawa K."/>
        </authorList>
    </citation>
    <scope>NUCLEOTIDE SEQUENCE [LARGE SCALE GENOMIC DNA]</scope>
</reference>
<organism evidence="1 2">
    <name type="scientific">Eumeta variegata</name>
    <name type="common">Bagworm moth</name>
    <name type="synonym">Eumeta japonica</name>
    <dbReference type="NCBI Taxonomy" id="151549"/>
    <lineage>
        <taxon>Eukaryota</taxon>
        <taxon>Metazoa</taxon>
        <taxon>Ecdysozoa</taxon>
        <taxon>Arthropoda</taxon>
        <taxon>Hexapoda</taxon>
        <taxon>Insecta</taxon>
        <taxon>Pterygota</taxon>
        <taxon>Neoptera</taxon>
        <taxon>Endopterygota</taxon>
        <taxon>Lepidoptera</taxon>
        <taxon>Glossata</taxon>
        <taxon>Ditrysia</taxon>
        <taxon>Tineoidea</taxon>
        <taxon>Psychidae</taxon>
        <taxon>Oiketicinae</taxon>
        <taxon>Eumeta</taxon>
    </lineage>
</organism>
<proteinExistence type="predicted"/>
<dbReference type="AlphaFoldDB" id="A0A4C1VXX2"/>
<gene>
    <name evidence="1" type="ORF">EVAR_87216_1</name>
</gene>
<dbReference type="OrthoDB" id="7468448at2759"/>
<name>A0A4C1VXX2_EUMVA</name>
<evidence type="ECO:0000313" key="1">
    <source>
        <dbReference type="EMBL" id="GBP42665.1"/>
    </source>
</evidence>
<keyword evidence="2" id="KW-1185">Reference proteome</keyword>
<protein>
    <submittedName>
        <fullName evidence="1">Uncharacterized protein</fullName>
    </submittedName>
</protein>
<accession>A0A4C1VXX2</accession>
<dbReference type="Proteomes" id="UP000299102">
    <property type="component" value="Unassembled WGS sequence"/>
</dbReference>